<dbReference type="Proteomes" id="UP001139157">
    <property type="component" value="Unassembled WGS sequence"/>
</dbReference>
<accession>A0A9X2E9H7</accession>
<name>A0A9X2E9H7_9NOCA</name>
<sequence length="85" mass="9449">MSLRAIPDSMDPTVVGSIDAELDRIAREHRVRIELAVESGSRAWGFPSPDSDYDCRFVYVASLDGYLSPWQARDVIETPLSACSM</sequence>
<evidence type="ECO:0000313" key="2">
    <source>
        <dbReference type="Proteomes" id="UP001139157"/>
    </source>
</evidence>
<keyword evidence="2" id="KW-1185">Reference proteome</keyword>
<comment type="caution">
    <text evidence="1">The sequence shown here is derived from an EMBL/GenBank/DDBJ whole genome shotgun (WGS) entry which is preliminary data.</text>
</comment>
<proteinExistence type="predicted"/>
<organism evidence="1 2">
    <name type="scientific">Nocardia pulmonis</name>
    <dbReference type="NCBI Taxonomy" id="2951408"/>
    <lineage>
        <taxon>Bacteria</taxon>
        <taxon>Bacillati</taxon>
        <taxon>Actinomycetota</taxon>
        <taxon>Actinomycetes</taxon>
        <taxon>Mycobacteriales</taxon>
        <taxon>Nocardiaceae</taxon>
        <taxon>Nocardia</taxon>
    </lineage>
</organism>
<dbReference type="InterPro" id="IPR018775">
    <property type="entry name" value="RlaP"/>
</dbReference>
<protein>
    <submittedName>
        <fullName evidence="1">Nucleotidyltransferase domain-containing protein</fullName>
    </submittedName>
</protein>
<dbReference type="Pfam" id="PF10127">
    <property type="entry name" value="RlaP"/>
    <property type="match status" value="1"/>
</dbReference>
<dbReference type="AlphaFoldDB" id="A0A9X2E9H7"/>
<dbReference type="EMBL" id="JAMRXG010000010">
    <property type="protein sequence ID" value="MCM6776597.1"/>
    <property type="molecule type" value="Genomic_DNA"/>
</dbReference>
<evidence type="ECO:0000313" key="1">
    <source>
        <dbReference type="EMBL" id="MCM6776597.1"/>
    </source>
</evidence>
<gene>
    <name evidence="1" type="ORF">NDR86_24220</name>
</gene>
<reference evidence="1" key="1">
    <citation type="submission" date="2022-06" db="EMBL/GenBank/DDBJ databases">
        <title>Novel species in genus nocardia.</title>
        <authorList>
            <person name="Li F."/>
        </authorList>
    </citation>
    <scope>NUCLEOTIDE SEQUENCE</scope>
    <source>
        <strain evidence="1">CDC141</strain>
    </source>
</reference>